<evidence type="ECO:0000256" key="4">
    <source>
        <dbReference type="ARBA" id="ARBA00022692"/>
    </source>
</evidence>
<dbReference type="InterPro" id="IPR050360">
    <property type="entry name" value="MFS_Sugar_Transporters"/>
</dbReference>
<keyword evidence="5 10" id="KW-1133">Transmembrane helix</keyword>
<dbReference type="InterPro" id="IPR005828">
    <property type="entry name" value="MFS_sugar_transport-like"/>
</dbReference>
<dbReference type="Proteomes" id="UP001221757">
    <property type="component" value="Unassembled WGS sequence"/>
</dbReference>
<dbReference type="PRINTS" id="PR00171">
    <property type="entry name" value="SUGRTRNSPORT"/>
</dbReference>
<proteinExistence type="inferred from homology"/>
<dbReference type="PROSITE" id="PS00216">
    <property type="entry name" value="SUGAR_TRANSPORT_1"/>
    <property type="match status" value="1"/>
</dbReference>
<evidence type="ECO:0000256" key="5">
    <source>
        <dbReference type="ARBA" id="ARBA00022989"/>
    </source>
</evidence>
<feature type="transmembrane region" description="Helical" evidence="10">
    <location>
        <begin position="340"/>
        <end position="360"/>
    </location>
</feature>
<evidence type="ECO:0000313" key="12">
    <source>
        <dbReference type="EMBL" id="KAJ7700887.1"/>
    </source>
</evidence>
<dbReference type="SUPFAM" id="SSF103473">
    <property type="entry name" value="MFS general substrate transporter"/>
    <property type="match status" value="1"/>
</dbReference>
<comment type="subcellular location">
    <subcellularLocation>
        <location evidence="1">Membrane</location>
        <topology evidence="1">Multi-pass membrane protein</topology>
    </subcellularLocation>
</comment>
<dbReference type="PROSITE" id="PS50850">
    <property type="entry name" value="MFS"/>
    <property type="match status" value="1"/>
</dbReference>
<dbReference type="InterPro" id="IPR036259">
    <property type="entry name" value="MFS_trans_sf"/>
</dbReference>
<gene>
    <name evidence="12" type="ORF">B0H17DRAFT_1195722</name>
</gene>
<dbReference type="Pfam" id="PF00083">
    <property type="entry name" value="Sugar_tr"/>
    <property type="match status" value="2"/>
</dbReference>
<dbReference type="InterPro" id="IPR020846">
    <property type="entry name" value="MFS_dom"/>
</dbReference>
<comment type="similarity">
    <text evidence="2 8">Belongs to the major facilitator superfamily. Sugar transporter (TC 2.A.1.1) family.</text>
</comment>
<evidence type="ECO:0000256" key="7">
    <source>
        <dbReference type="ARBA" id="ARBA00049119"/>
    </source>
</evidence>
<reference evidence="12" key="1">
    <citation type="submission" date="2023-03" db="EMBL/GenBank/DDBJ databases">
        <title>Massive genome expansion in bonnet fungi (Mycena s.s.) driven by repeated elements and novel gene families across ecological guilds.</title>
        <authorList>
            <consortium name="Lawrence Berkeley National Laboratory"/>
            <person name="Harder C.B."/>
            <person name="Miyauchi S."/>
            <person name="Viragh M."/>
            <person name="Kuo A."/>
            <person name="Thoen E."/>
            <person name="Andreopoulos B."/>
            <person name="Lu D."/>
            <person name="Skrede I."/>
            <person name="Drula E."/>
            <person name="Henrissat B."/>
            <person name="Morin E."/>
            <person name="Kohler A."/>
            <person name="Barry K."/>
            <person name="LaButti K."/>
            <person name="Morin E."/>
            <person name="Salamov A."/>
            <person name="Lipzen A."/>
            <person name="Mereny Z."/>
            <person name="Hegedus B."/>
            <person name="Baldrian P."/>
            <person name="Stursova M."/>
            <person name="Weitz H."/>
            <person name="Taylor A."/>
            <person name="Grigoriev I.V."/>
            <person name="Nagy L.G."/>
            <person name="Martin F."/>
            <person name="Kauserud H."/>
        </authorList>
    </citation>
    <scope>NUCLEOTIDE SEQUENCE</scope>
    <source>
        <strain evidence="12">CBHHK067</strain>
    </source>
</reference>
<dbReference type="EMBL" id="JARKIE010000019">
    <property type="protein sequence ID" value="KAJ7700887.1"/>
    <property type="molecule type" value="Genomic_DNA"/>
</dbReference>
<feature type="transmembrane region" description="Helical" evidence="10">
    <location>
        <begin position="163"/>
        <end position="184"/>
    </location>
</feature>
<dbReference type="InterPro" id="IPR003663">
    <property type="entry name" value="Sugar/inositol_transpt"/>
</dbReference>
<evidence type="ECO:0000256" key="9">
    <source>
        <dbReference type="SAM" id="MobiDB-lite"/>
    </source>
</evidence>
<feature type="transmembrane region" description="Helical" evidence="10">
    <location>
        <begin position="105"/>
        <end position="125"/>
    </location>
</feature>
<dbReference type="PANTHER" id="PTHR48022">
    <property type="entry name" value="PLASTIDIC GLUCOSE TRANSPORTER 4"/>
    <property type="match status" value="1"/>
</dbReference>
<evidence type="ECO:0000256" key="10">
    <source>
        <dbReference type="SAM" id="Phobius"/>
    </source>
</evidence>
<accession>A0AAD7GPD1</accession>
<feature type="transmembrane region" description="Helical" evidence="10">
    <location>
        <begin position="402"/>
        <end position="422"/>
    </location>
</feature>
<dbReference type="FunFam" id="1.20.1250.20:FF:000026">
    <property type="entry name" value="MFS quinate transporter QutD"/>
    <property type="match status" value="1"/>
</dbReference>
<comment type="caution">
    <text evidence="12">The sequence shown here is derived from an EMBL/GenBank/DDBJ whole genome shotgun (WGS) entry which is preliminary data.</text>
</comment>
<keyword evidence="13" id="KW-1185">Reference proteome</keyword>
<feature type="region of interest" description="Disordered" evidence="9">
    <location>
        <begin position="543"/>
        <end position="562"/>
    </location>
</feature>
<dbReference type="InterPro" id="IPR005829">
    <property type="entry name" value="Sugar_transporter_CS"/>
</dbReference>
<keyword evidence="4 10" id="KW-0812">Transmembrane</keyword>
<organism evidence="12 13">
    <name type="scientific">Mycena rosella</name>
    <name type="common">Pink bonnet</name>
    <name type="synonym">Agaricus rosellus</name>
    <dbReference type="NCBI Taxonomy" id="1033263"/>
    <lineage>
        <taxon>Eukaryota</taxon>
        <taxon>Fungi</taxon>
        <taxon>Dikarya</taxon>
        <taxon>Basidiomycota</taxon>
        <taxon>Agaricomycotina</taxon>
        <taxon>Agaricomycetes</taxon>
        <taxon>Agaricomycetidae</taxon>
        <taxon>Agaricales</taxon>
        <taxon>Marasmiineae</taxon>
        <taxon>Mycenaceae</taxon>
        <taxon>Mycena</taxon>
    </lineage>
</organism>
<dbReference type="GO" id="GO:0005351">
    <property type="term" value="F:carbohydrate:proton symporter activity"/>
    <property type="evidence" value="ECO:0007669"/>
    <property type="project" value="TreeGrafter"/>
</dbReference>
<evidence type="ECO:0000256" key="1">
    <source>
        <dbReference type="ARBA" id="ARBA00004141"/>
    </source>
</evidence>
<feature type="transmembrane region" description="Helical" evidence="10">
    <location>
        <begin position="372"/>
        <end position="390"/>
    </location>
</feature>
<evidence type="ECO:0000256" key="6">
    <source>
        <dbReference type="ARBA" id="ARBA00023136"/>
    </source>
</evidence>
<feature type="transmembrane region" description="Helical" evidence="10">
    <location>
        <begin position="131"/>
        <end position="151"/>
    </location>
</feature>
<evidence type="ECO:0000256" key="2">
    <source>
        <dbReference type="ARBA" id="ARBA00010992"/>
    </source>
</evidence>
<dbReference type="PANTHER" id="PTHR48022:SF2">
    <property type="entry name" value="PLASTIDIC GLUCOSE TRANSPORTER 4"/>
    <property type="match status" value="1"/>
</dbReference>
<protein>
    <submittedName>
        <fullName evidence="12">Hexose transport-related protein</fullName>
    </submittedName>
</protein>
<evidence type="ECO:0000259" key="11">
    <source>
        <dbReference type="PROSITE" id="PS50850"/>
    </source>
</evidence>
<dbReference type="NCBIfam" id="TIGR00879">
    <property type="entry name" value="SP"/>
    <property type="match status" value="1"/>
</dbReference>
<dbReference type="Gene3D" id="1.20.1250.20">
    <property type="entry name" value="MFS general substrate transporter like domains"/>
    <property type="match status" value="1"/>
</dbReference>
<keyword evidence="6 10" id="KW-0472">Membrane</keyword>
<evidence type="ECO:0000256" key="3">
    <source>
        <dbReference type="ARBA" id="ARBA00022448"/>
    </source>
</evidence>
<feature type="transmembrane region" description="Helical" evidence="10">
    <location>
        <begin position="306"/>
        <end position="328"/>
    </location>
</feature>
<feature type="transmembrane region" description="Helical" evidence="10">
    <location>
        <begin position="461"/>
        <end position="482"/>
    </location>
</feature>
<feature type="transmembrane region" description="Helical" evidence="10">
    <location>
        <begin position="196"/>
        <end position="220"/>
    </location>
</feature>
<keyword evidence="3 8" id="KW-0813">Transport</keyword>
<sequence length="562" mass="61545">MSNLQAVNAARRAELAGPPGLRGVVKNPRLFRLAITTTLGALCYGYEQGAYSQVLVMDAFVSNPKFSRIANDSSFKGWSVSTLGLGGWVGALSNGYLCDNISRRWTLFVGSLVCLLGTALTTGAQNAAWMFVGRFFIGWAVGSLSAAVPLYNSEISPPELRGTIVSIQQLAIVTGICISFWVGYGTNFISETNSASWRVCLAGQGVPAIALALLSFTLPYTPRWLIRKGRNQEALKTLAWLRKMPEDSEIVQLEYLEIQAEAMFEAEMTAERFPHLAGGGAFTQFRLQVAQFGELFTSIHMFRRTAVACLTQFFQQMSGIDAIIYYAPTIFQSLKFPGRTVSLLAAGVIGVVFIISTFPAIATIDRVGRRPLLIFGGSGMALMLILVAALTATYQPEWNDSAAAWTTATFLWLYVAFFGMSWGGSSFVDGKRCLFKFIYDVLKGIKVISEVFPLSTRAHGVALAASANWMTNFIVSIIVPVMLDNITYGTYLVFLMFMLMGIAFAIWVLPETFCKSLEEMDMVFGSGEGQADMARMERILTSLKTADEKRPRSIGSSKSEKA</sequence>
<evidence type="ECO:0000256" key="8">
    <source>
        <dbReference type="RuleBase" id="RU003346"/>
    </source>
</evidence>
<dbReference type="GO" id="GO:0016020">
    <property type="term" value="C:membrane"/>
    <property type="evidence" value="ECO:0007669"/>
    <property type="project" value="UniProtKB-SubCell"/>
</dbReference>
<name>A0AAD7GPD1_MYCRO</name>
<feature type="transmembrane region" description="Helical" evidence="10">
    <location>
        <begin position="488"/>
        <end position="509"/>
    </location>
</feature>
<comment type="catalytic activity">
    <reaction evidence="7">
        <text>myo-inositol(out) + H(+)(out) = myo-inositol(in) + H(+)(in)</text>
        <dbReference type="Rhea" id="RHEA:60364"/>
        <dbReference type="ChEBI" id="CHEBI:15378"/>
        <dbReference type="ChEBI" id="CHEBI:17268"/>
    </reaction>
</comment>
<dbReference type="AlphaFoldDB" id="A0AAD7GPD1"/>
<feature type="domain" description="Major facilitator superfamily (MFS) profile" evidence="11">
    <location>
        <begin position="33"/>
        <end position="513"/>
    </location>
</feature>
<evidence type="ECO:0000313" key="13">
    <source>
        <dbReference type="Proteomes" id="UP001221757"/>
    </source>
</evidence>